<feature type="region of interest" description="Disordered" evidence="1">
    <location>
        <begin position="196"/>
        <end position="252"/>
    </location>
</feature>
<dbReference type="Proteomes" id="UP000054097">
    <property type="component" value="Unassembled WGS sequence"/>
</dbReference>
<feature type="compositionally biased region" description="Low complexity" evidence="1">
    <location>
        <begin position="165"/>
        <end position="177"/>
    </location>
</feature>
<accession>A0A0C3B1H3</accession>
<feature type="region of interest" description="Disordered" evidence="1">
    <location>
        <begin position="608"/>
        <end position="632"/>
    </location>
</feature>
<name>A0A0C3B1H3_SERVB</name>
<feature type="region of interest" description="Disordered" evidence="1">
    <location>
        <begin position="88"/>
        <end position="180"/>
    </location>
</feature>
<keyword evidence="3" id="KW-1185">Reference proteome</keyword>
<evidence type="ECO:0000313" key="3">
    <source>
        <dbReference type="Proteomes" id="UP000054097"/>
    </source>
</evidence>
<organism evidence="2 3">
    <name type="scientific">Serendipita vermifera MAFF 305830</name>
    <dbReference type="NCBI Taxonomy" id="933852"/>
    <lineage>
        <taxon>Eukaryota</taxon>
        <taxon>Fungi</taxon>
        <taxon>Dikarya</taxon>
        <taxon>Basidiomycota</taxon>
        <taxon>Agaricomycotina</taxon>
        <taxon>Agaricomycetes</taxon>
        <taxon>Sebacinales</taxon>
        <taxon>Serendipitaceae</taxon>
        <taxon>Serendipita</taxon>
    </lineage>
</organism>
<reference evidence="2 3" key="1">
    <citation type="submission" date="2014-04" db="EMBL/GenBank/DDBJ databases">
        <authorList>
            <consortium name="DOE Joint Genome Institute"/>
            <person name="Kuo A."/>
            <person name="Zuccaro A."/>
            <person name="Kohler A."/>
            <person name="Nagy L.G."/>
            <person name="Floudas D."/>
            <person name="Copeland A."/>
            <person name="Barry K.W."/>
            <person name="Cichocki N."/>
            <person name="Veneault-Fourrey C."/>
            <person name="LaButti K."/>
            <person name="Lindquist E.A."/>
            <person name="Lipzen A."/>
            <person name="Lundell T."/>
            <person name="Morin E."/>
            <person name="Murat C."/>
            <person name="Sun H."/>
            <person name="Tunlid A."/>
            <person name="Henrissat B."/>
            <person name="Grigoriev I.V."/>
            <person name="Hibbett D.S."/>
            <person name="Martin F."/>
            <person name="Nordberg H.P."/>
            <person name="Cantor M.N."/>
            <person name="Hua S.X."/>
        </authorList>
    </citation>
    <scope>NUCLEOTIDE SEQUENCE [LARGE SCALE GENOMIC DNA]</scope>
    <source>
        <strain evidence="2 3">MAFF 305830</strain>
    </source>
</reference>
<protein>
    <submittedName>
        <fullName evidence="2">Uncharacterized protein</fullName>
    </submittedName>
</protein>
<feature type="compositionally biased region" description="Polar residues" evidence="1">
    <location>
        <begin position="148"/>
        <end position="157"/>
    </location>
</feature>
<proteinExistence type="predicted"/>
<evidence type="ECO:0000313" key="2">
    <source>
        <dbReference type="EMBL" id="KIM30655.1"/>
    </source>
</evidence>
<dbReference type="EMBL" id="KN824284">
    <property type="protein sequence ID" value="KIM30655.1"/>
    <property type="molecule type" value="Genomic_DNA"/>
</dbReference>
<dbReference type="OrthoDB" id="3140235at2759"/>
<feature type="compositionally biased region" description="Basic and acidic residues" evidence="1">
    <location>
        <begin position="608"/>
        <end position="626"/>
    </location>
</feature>
<reference evidence="3" key="2">
    <citation type="submission" date="2015-01" db="EMBL/GenBank/DDBJ databases">
        <title>Evolutionary Origins and Diversification of the Mycorrhizal Mutualists.</title>
        <authorList>
            <consortium name="DOE Joint Genome Institute"/>
            <consortium name="Mycorrhizal Genomics Consortium"/>
            <person name="Kohler A."/>
            <person name="Kuo A."/>
            <person name="Nagy L.G."/>
            <person name="Floudas D."/>
            <person name="Copeland A."/>
            <person name="Barry K.W."/>
            <person name="Cichocki N."/>
            <person name="Veneault-Fourrey C."/>
            <person name="LaButti K."/>
            <person name="Lindquist E.A."/>
            <person name="Lipzen A."/>
            <person name="Lundell T."/>
            <person name="Morin E."/>
            <person name="Murat C."/>
            <person name="Riley R."/>
            <person name="Ohm R."/>
            <person name="Sun H."/>
            <person name="Tunlid A."/>
            <person name="Henrissat B."/>
            <person name="Grigoriev I.V."/>
            <person name="Hibbett D.S."/>
            <person name="Martin F."/>
        </authorList>
    </citation>
    <scope>NUCLEOTIDE SEQUENCE [LARGE SCALE GENOMIC DNA]</scope>
    <source>
        <strain evidence="3">MAFF 305830</strain>
    </source>
</reference>
<sequence length="632" mass="70137">MLLRSIPVRQIDVGRDVVFELIKENGNKLDVGHWKAPRPLKVQVPSSSQAATGSPIAQTAVKSAYNSGLSSKPASPASAVTPSSIIKGKVTSPSVQSKPPTVHKRHSYSEKAVQPPLKRMGTQPGPPRAKVLPKKIEKTKPNKPPVKNSANAAQESNILAPGPPNRTRTWPQPTTTPVKEDPVIELSSDDSPIVATPPPSAKPINHQPVPLAQTKGSSLIDKKDNSRPIGQSIEPTRPFPAVDNGTDNDSDEDVQMVTKENEKSSLVHWQNEVNEMMDQFTEMLVESGVKLPRHPTRENAYKVVWHELPGLLNSARVTLAGFPLELLPYWKPQGRLSGKWAVSWNRENLDHMVELLENDGIGMENWTGGGNSVVQAFEGDDVYNFTYDDFVNARNDDPEHLVVGGQVSSPVKRDATVRRKRRISDMIYDDRVVKRRKTYPETSSVVHSSGADTDDTLGLWRNTASNRPTTRRESLAQSTPPFIPPIDPGRYYKPIHDPELTPAELNSKYRRQKEIIKSVIAILIYHDIPCIAPAEEGLDFFLPWSNLPRILAARMISLVGWPAICAPVVQDNAVISEFGPASWNDAQWNALDLALQGDMIHIKKTGKQIREKSEHNPHTRFRETSIRAHGRQ</sequence>
<gene>
    <name evidence="2" type="ORF">M408DRAFT_289042</name>
</gene>
<dbReference type="HOGENOM" id="CLU_432900_0_0_1"/>
<feature type="region of interest" description="Disordered" evidence="1">
    <location>
        <begin position="456"/>
        <end position="480"/>
    </location>
</feature>
<dbReference type="AlphaFoldDB" id="A0A0C3B1H3"/>
<evidence type="ECO:0000256" key="1">
    <source>
        <dbReference type="SAM" id="MobiDB-lite"/>
    </source>
</evidence>